<evidence type="ECO:0008006" key="5">
    <source>
        <dbReference type="Google" id="ProtNLM"/>
    </source>
</evidence>
<evidence type="ECO:0000259" key="2">
    <source>
        <dbReference type="Pfam" id="PF03476"/>
    </source>
</evidence>
<keyword evidence="4" id="KW-1185">Reference proteome</keyword>
<dbReference type="SUPFAM" id="SSF141673">
    <property type="entry name" value="MOSC N-terminal domain-like"/>
    <property type="match status" value="1"/>
</dbReference>
<dbReference type="GO" id="GO:0043545">
    <property type="term" value="P:molybdopterin cofactor metabolic process"/>
    <property type="evidence" value="ECO:0007669"/>
    <property type="project" value="TreeGrafter"/>
</dbReference>
<dbReference type="AlphaFoldDB" id="A0A0F8XMN2"/>
<dbReference type="InterPro" id="IPR015421">
    <property type="entry name" value="PyrdxlP-dep_Trfase_major"/>
</dbReference>
<dbReference type="OrthoDB" id="10264306at2759"/>
<dbReference type="PANTHER" id="PTHR14237">
    <property type="entry name" value="MOLYBDOPTERIN COFACTOR SULFURASE MOSC"/>
    <property type="match status" value="1"/>
</dbReference>
<dbReference type="Gene3D" id="3.90.1150.10">
    <property type="entry name" value="Aspartate Aminotransferase, domain 1"/>
    <property type="match status" value="1"/>
</dbReference>
<gene>
    <name evidence="3" type="ORF">AOCH_003977</name>
</gene>
<feature type="domain" description="Aminotransferase class V" evidence="1">
    <location>
        <begin position="137"/>
        <end position="422"/>
    </location>
</feature>
<dbReference type="InterPro" id="IPR015424">
    <property type="entry name" value="PyrdxlP-dep_Trfase"/>
</dbReference>
<dbReference type="InterPro" id="IPR005303">
    <property type="entry name" value="MOCOS_middle"/>
</dbReference>
<proteinExistence type="predicted"/>
<evidence type="ECO:0000259" key="1">
    <source>
        <dbReference type="Pfam" id="PF00266"/>
    </source>
</evidence>
<dbReference type="Proteomes" id="UP000034947">
    <property type="component" value="Unassembled WGS sequence"/>
</dbReference>
<evidence type="ECO:0000313" key="3">
    <source>
        <dbReference type="EMBL" id="KKK24772.1"/>
    </source>
</evidence>
<protein>
    <recommendedName>
        <fullName evidence="5">MOSC domain-containing protein</fullName>
    </recommendedName>
</protein>
<organism evidence="3 4">
    <name type="scientific">Aspergillus ochraceoroseus</name>
    <dbReference type="NCBI Taxonomy" id="138278"/>
    <lineage>
        <taxon>Eukaryota</taxon>
        <taxon>Fungi</taxon>
        <taxon>Dikarya</taxon>
        <taxon>Ascomycota</taxon>
        <taxon>Pezizomycotina</taxon>
        <taxon>Eurotiomycetes</taxon>
        <taxon>Eurotiomycetidae</taxon>
        <taxon>Eurotiales</taxon>
        <taxon>Aspergillaceae</taxon>
        <taxon>Aspergillus</taxon>
        <taxon>Aspergillus subgen. Nidulantes</taxon>
    </lineage>
</organism>
<name>A0A0F8XMN2_9EURO</name>
<dbReference type="InterPro" id="IPR000192">
    <property type="entry name" value="Aminotrans_V_dom"/>
</dbReference>
<feature type="domain" description="Molybdenum cofactor sulfurase middle" evidence="2">
    <location>
        <begin position="438"/>
        <end position="512"/>
    </location>
</feature>
<dbReference type="EMBL" id="JYKN01000338">
    <property type="protein sequence ID" value="KKK24772.1"/>
    <property type="molecule type" value="Genomic_DNA"/>
</dbReference>
<dbReference type="Gene3D" id="3.40.640.10">
    <property type="entry name" value="Type I PLP-dependent aspartate aminotransferase-like (Major domain)"/>
    <property type="match status" value="1"/>
</dbReference>
<dbReference type="SUPFAM" id="SSF53383">
    <property type="entry name" value="PLP-dependent transferases"/>
    <property type="match status" value="1"/>
</dbReference>
<dbReference type="VEuPathDB" id="FungiDB:P175DRAFT_0479927"/>
<comment type="caution">
    <text evidence="3">The sequence shown here is derived from an EMBL/GenBank/DDBJ whole genome shotgun (WGS) entry which is preliminary data.</text>
</comment>
<dbReference type="GO" id="GO:0008265">
    <property type="term" value="F:molybdenum cofactor sulfurtransferase activity"/>
    <property type="evidence" value="ECO:0007669"/>
    <property type="project" value="TreeGrafter"/>
</dbReference>
<sequence length="739" mass="80696">MSGNLYGNPHSGSTSSMLSTARVQEARKHVLEFFKASPDHFDIVFVLNATSAMKLVVEAFISHETGSTSPSLWYGYHVDSHTSAIGIRQLASAGHHCFASDNAVDRWLETGSLVAGGQNGGSSSPAASRVSQIGLFAYPGQSNMTGRRLPLNWPGRLRRSTLAAHQQVYSLLDAAALASTAPVDLSDPSEAADFTTVSFYKIFGFPDLGALIVRKDAAHLLLRRPYFGGGTVEMVLCNGESWHSAKKGAIHEALEDGTVPFHNIIALDCALSTHQRLYGSMDQVSRHTSKLVSHLYRKLSSLRHQNGSNVCQIYKDPSAIYGDRKTQGPVVAFNLTSADGSWVKLSDLEAAANEHHIHLRTGDVCNPGGIARHLNLAPWELFRNFRAGVRCGCKNVMIGQKPSGIARVSLGAMSSMQDVETFVSFVQRKFASSASLFIRNILVYPIRGCSAWWITDGSRIDLTHNGLRWDGQWCLVGLETGAILTPLEVPRLLLVYPEIDSCRRTLRIRVHRSLRTSPMVNLDITVPVDHEMSEDAGNYAHAADDTHAFWDEDRGKSVQLHLYREPKVQVFLTAALGVRCTLARVLHQECRDGMAESTPPANLEALTVFNGVDSLNSPQLLNNLPGSVDIQRPRQVSIAETLGANLVLSPVSEQRKAGESDNHCFAYIGTRHSAKSPVVSDGVQEYHLVQIKESKLSTQGTTPEEFKANCAVKKLVWGTGNSTDKTALYQVHAGQIVSS</sequence>
<dbReference type="Pfam" id="PF00266">
    <property type="entry name" value="Aminotran_5"/>
    <property type="match status" value="1"/>
</dbReference>
<dbReference type="Pfam" id="PF03476">
    <property type="entry name" value="MOSC_N"/>
    <property type="match status" value="1"/>
</dbReference>
<dbReference type="PANTHER" id="PTHR14237:SF80">
    <property type="entry name" value="MOLYBDENUM COFACTOR SULFURASE"/>
    <property type="match status" value="1"/>
</dbReference>
<accession>A0A0F8XMN2</accession>
<evidence type="ECO:0000313" key="4">
    <source>
        <dbReference type="Proteomes" id="UP000034947"/>
    </source>
</evidence>
<dbReference type="InterPro" id="IPR015422">
    <property type="entry name" value="PyrdxlP-dep_Trfase_small"/>
</dbReference>
<reference evidence="3 4" key="1">
    <citation type="submission" date="2015-02" db="EMBL/GenBank/DDBJ databases">
        <title>Draft Genome Sequences of Two Closely-Related Aflatoxigenic Aspergillus Species Obtained from the Cote d'Ivoire.</title>
        <authorList>
            <person name="Moore G.G."/>
            <person name="Beltz S.B."/>
            <person name="Mack B.M."/>
        </authorList>
    </citation>
    <scope>NUCLEOTIDE SEQUENCE [LARGE SCALE GENOMIC DNA]</scope>
    <source>
        <strain evidence="3 4">SRRC1432</strain>
    </source>
</reference>